<dbReference type="InterPro" id="IPR036396">
    <property type="entry name" value="Cyt_P450_sf"/>
</dbReference>
<dbReference type="AlphaFoldDB" id="A0A937R4L1"/>
<dbReference type="Proteomes" id="UP000604475">
    <property type="component" value="Unassembled WGS sequence"/>
</dbReference>
<comment type="similarity">
    <text evidence="1 2">Belongs to the cytochrome P450 family.</text>
</comment>
<dbReference type="PANTHER" id="PTHR46696:SF4">
    <property type="entry name" value="BIOTIN BIOSYNTHESIS CYTOCHROME P450"/>
    <property type="match status" value="1"/>
</dbReference>
<dbReference type="SUPFAM" id="SSF48264">
    <property type="entry name" value="Cytochrome P450"/>
    <property type="match status" value="1"/>
</dbReference>
<dbReference type="GO" id="GO:0006707">
    <property type="term" value="P:cholesterol catabolic process"/>
    <property type="evidence" value="ECO:0007669"/>
    <property type="project" value="TreeGrafter"/>
</dbReference>
<evidence type="ECO:0000256" key="2">
    <source>
        <dbReference type="RuleBase" id="RU000461"/>
    </source>
</evidence>
<keyword evidence="2" id="KW-0560">Oxidoreductase</keyword>
<dbReference type="GO" id="GO:0036199">
    <property type="term" value="F:cholest-4-en-3-one 26-monooxygenase activity"/>
    <property type="evidence" value="ECO:0007669"/>
    <property type="project" value="TreeGrafter"/>
</dbReference>
<dbReference type="PRINTS" id="PR00359">
    <property type="entry name" value="BP450"/>
</dbReference>
<keyword evidence="2" id="KW-0349">Heme</keyword>
<evidence type="ECO:0000256" key="1">
    <source>
        <dbReference type="ARBA" id="ARBA00010617"/>
    </source>
</evidence>
<dbReference type="GO" id="GO:0008395">
    <property type="term" value="F:steroid hydroxylase activity"/>
    <property type="evidence" value="ECO:0007669"/>
    <property type="project" value="TreeGrafter"/>
</dbReference>
<protein>
    <submittedName>
        <fullName evidence="3">Cytochrome P450</fullName>
    </submittedName>
</protein>
<feature type="non-terminal residue" evidence="3">
    <location>
        <position position="1"/>
    </location>
</feature>
<dbReference type="GO" id="GO:0020037">
    <property type="term" value="F:heme binding"/>
    <property type="evidence" value="ECO:0007669"/>
    <property type="project" value="InterPro"/>
</dbReference>
<dbReference type="EMBL" id="JAEACQ010000018">
    <property type="protein sequence ID" value="MBL7625668.1"/>
    <property type="molecule type" value="Genomic_DNA"/>
</dbReference>
<dbReference type="InterPro" id="IPR002397">
    <property type="entry name" value="Cyt_P450_B"/>
</dbReference>
<dbReference type="InterPro" id="IPR001128">
    <property type="entry name" value="Cyt_P450"/>
</dbReference>
<evidence type="ECO:0000313" key="3">
    <source>
        <dbReference type="EMBL" id="MBL7625668.1"/>
    </source>
</evidence>
<evidence type="ECO:0000313" key="4">
    <source>
        <dbReference type="Proteomes" id="UP000604475"/>
    </source>
</evidence>
<keyword evidence="4" id="KW-1185">Reference proteome</keyword>
<dbReference type="PANTHER" id="PTHR46696">
    <property type="entry name" value="P450, PUTATIVE (EUROFUNG)-RELATED"/>
    <property type="match status" value="1"/>
</dbReference>
<proteinExistence type="inferred from homology"/>
<keyword evidence="2" id="KW-0503">Monooxygenase</keyword>
<keyword evidence="2" id="KW-0408">Iron</keyword>
<reference evidence="3" key="1">
    <citation type="submission" date="2020-12" db="EMBL/GenBank/DDBJ databases">
        <title>Genomic characterization of non-nitrogen-fixing Frankia strains.</title>
        <authorList>
            <person name="Carlos-Shanley C."/>
            <person name="Guerra T."/>
            <person name="Hahn D."/>
        </authorList>
    </citation>
    <scope>NUCLEOTIDE SEQUENCE</scope>
    <source>
        <strain evidence="3">CN6</strain>
    </source>
</reference>
<accession>A0A937R4L1</accession>
<comment type="caution">
    <text evidence="3">The sequence shown here is derived from an EMBL/GenBank/DDBJ whole genome shotgun (WGS) entry which is preliminary data.</text>
</comment>
<dbReference type="GO" id="GO:0005506">
    <property type="term" value="F:iron ion binding"/>
    <property type="evidence" value="ECO:0007669"/>
    <property type="project" value="InterPro"/>
</dbReference>
<dbReference type="PROSITE" id="PS00086">
    <property type="entry name" value="CYTOCHROME_P450"/>
    <property type="match status" value="1"/>
</dbReference>
<gene>
    <name evidence="3" type="ORF">I7412_00420</name>
</gene>
<sequence>HITFGFGAHFCLGAALARMEGQIALAGTLKRFPRWEIDESRLVPVQTSTVRGYSSVPISFG</sequence>
<dbReference type="RefSeq" id="WP_203007833.1">
    <property type="nucleotide sequence ID" value="NZ_JADWYU010000273.1"/>
</dbReference>
<name>A0A937R4L1_9ACTN</name>
<dbReference type="InterPro" id="IPR017972">
    <property type="entry name" value="Cyt_P450_CS"/>
</dbReference>
<dbReference type="Pfam" id="PF00067">
    <property type="entry name" value="p450"/>
    <property type="match status" value="1"/>
</dbReference>
<keyword evidence="2" id="KW-0479">Metal-binding</keyword>
<dbReference type="Gene3D" id="1.10.630.10">
    <property type="entry name" value="Cytochrome P450"/>
    <property type="match status" value="1"/>
</dbReference>
<organism evidence="3 4">
    <name type="scientific">Frankia nepalensis</name>
    <dbReference type="NCBI Taxonomy" id="1836974"/>
    <lineage>
        <taxon>Bacteria</taxon>
        <taxon>Bacillati</taxon>
        <taxon>Actinomycetota</taxon>
        <taxon>Actinomycetes</taxon>
        <taxon>Frankiales</taxon>
        <taxon>Frankiaceae</taxon>
        <taxon>Frankia</taxon>
    </lineage>
</organism>